<evidence type="ECO:0000256" key="1">
    <source>
        <dbReference type="ARBA" id="ARBA00006383"/>
    </source>
</evidence>
<dbReference type="InterPro" id="IPR028345">
    <property type="entry name" value="Antibiotic_NAT-like"/>
</dbReference>
<protein>
    <recommendedName>
        <fullName evidence="2 5">Aminoglycoside N(3)-acetyltransferase</fullName>
        <ecNumber evidence="5">2.3.1.-</ecNumber>
    </recommendedName>
</protein>
<evidence type="ECO:0000256" key="5">
    <source>
        <dbReference type="RuleBase" id="RU365031"/>
    </source>
</evidence>
<evidence type="ECO:0000313" key="6">
    <source>
        <dbReference type="EMBL" id="KGY10427.1"/>
    </source>
</evidence>
<evidence type="ECO:0000256" key="3">
    <source>
        <dbReference type="ARBA" id="ARBA00022679"/>
    </source>
</evidence>
<keyword evidence="3 5" id="KW-0808">Transferase</keyword>
<evidence type="ECO:0000256" key="2">
    <source>
        <dbReference type="ARBA" id="ARBA00012882"/>
    </source>
</evidence>
<dbReference type="InterPro" id="IPR003679">
    <property type="entry name" value="Amioglycoside_AcTrfase"/>
</dbReference>
<comment type="similarity">
    <text evidence="1 5">Belongs to the antibiotic N-acetyltransferase family.</text>
</comment>
<dbReference type="PANTHER" id="PTHR11104">
    <property type="entry name" value="AMINOGLYCOSIDE N3-ACETYLTRANSFERASE"/>
    <property type="match status" value="1"/>
</dbReference>
<dbReference type="GO" id="GO:0046353">
    <property type="term" value="F:aminoglycoside 3-N-acetyltransferase activity"/>
    <property type="evidence" value="ECO:0007669"/>
    <property type="project" value="UniProtKB-EC"/>
</dbReference>
<organism evidence="6 7">
    <name type="scientific">Photobacterium sp. (strain ATCC 43367)</name>
    <dbReference type="NCBI Taxonomy" id="379097"/>
    <lineage>
        <taxon>Bacteria</taxon>
        <taxon>Pseudomonadati</taxon>
        <taxon>Pseudomonadota</taxon>
        <taxon>Gammaproteobacteria</taxon>
        <taxon>Vibrionales</taxon>
        <taxon>Vibrionaceae</taxon>
        <taxon>Vibrio</taxon>
        <taxon>Vibrio oreintalis group</taxon>
    </lineage>
</organism>
<sequence>MFQLLRKYRYRLKRGKRGNVKTTLADMRNILVNELCIKKGDSLIVHCGFGSLNANFSPADLIELLRQTVGENGHIVMPFYPPGLSKYWLDSGRIFDPNTVTCSTGVLAQVFSQSKDVEISIHPIKAVAVWGKNAKQISEGHEHCEYPYDAGSPYYKFSQLQNSKSIGLGVRNCSLLHMVEDIFEPNKDYLYSCDKLTGKVKTFRGTHDIDTYYHHGDIPLVQSKDFIDKYCPEVMLITHAHDFVSYSISSENLVSKVRVLFSKGVNRQCH</sequence>
<name>A0A0A5HXY9_PHOS4</name>
<gene>
    <name evidence="6" type="ORF">NM06_04140</name>
</gene>
<comment type="catalytic activity">
    <reaction evidence="5">
        <text>a 2-deoxystreptamine antibiotic + acetyl-CoA = an N(3)-acetyl-2-deoxystreptamine antibiotic + CoA + H(+)</text>
        <dbReference type="Rhea" id="RHEA:12665"/>
        <dbReference type="ChEBI" id="CHEBI:15378"/>
        <dbReference type="ChEBI" id="CHEBI:57287"/>
        <dbReference type="ChEBI" id="CHEBI:57288"/>
        <dbReference type="ChEBI" id="CHEBI:57921"/>
        <dbReference type="ChEBI" id="CHEBI:77452"/>
        <dbReference type="EC" id="2.3.1.81"/>
    </reaction>
</comment>
<reference evidence="6 7" key="1">
    <citation type="submission" date="2014-10" db="EMBL/GenBank/DDBJ databases">
        <title>Genome sequencing of Vibrio sinaloensis T08.</title>
        <authorList>
            <person name="Chan K.-G."/>
            <person name="Mohamad N.I."/>
        </authorList>
    </citation>
    <scope>NUCLEOTIDE SEQUENCE [LARGE SCALE GENOMIC DNA]</scope>
    <source>
        <strain evidence="6 7">T08</strain>
    </source>
</reference>
<comment type="caution">
    <text evidence="6">The sequence shown here is derived from an EMBL/GenBank/DDBJ whole genome shotgun (WGS) entry which is preliminary data.</text>
</comment>
<keyword evidence="5" id="KW-0046">Antibiotic resistance</keyword>
<proteinExistence type="inferred from homology"/>
<accession>A0A0A5HXY9</accession>
<dbReference type="EC" id="2.3.1.-" evidence="5"/>
<dbReference type="Proteomes" id="UP000030451">
    <property type="component" value="Unassembled WGS sequence"/>
</dbReference>
<dbReference type="SUPFAM" id="SSF110710">
    <property type="entry name" value="TTHA0583/YokD-like"/>
    <property type="match status" value="1"/>
</dbReference>
<evidence type="ECO:0000313" key="7">
    <source>
        <dbReference type="Proteomes" id="UP000030451"/>
    </source>
</evidence>
<dbReference type="GO" id="GO:0046677">
    <property type="term" value="P:response to antibiotic"/>
    <property type="evidence" value="ECO:0007669"/>
    <property type="project" value="UniProtKB-KW"/>
</dbReference>
<dbReference type="EMBL" id="JRWP01000004">
    <property type="protein sequence ID" value="KGY10427.1"/>
    <property type="molecule type" value="Genomic_DNA"/>
</dbReference>
<keyword evidence="4 5" id="KW-0012">Acyltransferase</keyword>
<dbReference type="AlphaFoldDB" id="A0A0A5HXY9"/>
<dbReference type="Pfam" id="PF02522">
    <property type="entry name" value="Antibiotic_NAT"/>
    <property type="match status" value="1"/>
</dbReference>
<evidence type="ECO:0000256" key="4">
    <source>
        <dbReference type="ARBA" id="ARBA00023315"/>
    </source>
</evidence>
<dbReference type="PANTHER" id="PTHR11104:SF0">
    <property type="entry name" value="SPBETA PROPHAGE-DERIVED AMINOGLYCOSIDE N(3')-ACETYLTRANSFERASE-LIKE PROTEIN YOKD"/>
    <property type="match status" value="1"/>
</dbReference>